<keyword evidence="2" id="KW-1185">Reference proteome</keyword>
<proteinExistence type="predicted"/>
<evidence type="ECO:0000313" key="3">
    <source>
        <dbReference type="WBParaSite" id="PSAMB.scaffold2744size21506.g19040.t3"/>
    </source>
</evidence>
<evidence type="ECO:0000256" key="1">
    <source>
        <dbReference type="SAM" id="MobiDB-lite"/>
    </source>
</evidence>
<feature type="region of interest" description="Disordered" evidence="1">
    <location>
        <begin position="1"/>
        <end position="29"/>
    </location>
</feature>
<feature type="compositionally biased region" description="Low complexity" evidence="1">
    <location>
        <begin position="1"/>
        <end position="19"/>
    </location>
</feature>
<dbReference type="Proteomes" id="UP000887566">
    <property type="component" value="Unplaced"/>
</dbReference>
<reference evidence="3" key="1">
    <citation type="submission" date="2022-11" db="UniProtKB">
        <authorList>
            <consortium name="WormBaseParasite"/>
        </authorList>
    </citation>
    <scope>IDENTIFICATION</scope>
</reference>
<name>A0A914W009_9BILA</name>
<dbReference type="WBParaSite" id="PSAMB.scaffold2744size21506.g19040.t3">
    <property type="protein sequence ID" value="PSAMB.scaffold2744size21506.g19040.t3"/>
    <property type="gene ID" value="PSAMB.scaffold2744size21506.g19040"/>
</dbReference>
<protein>
    <submittedName>
        <fullName evidence="3">Uncharacterized protein</fullName>
    </submittedName>
</protein>
<accession>A0A914W009</accession>
<dbReference type="AlphaFoldDB" id="A0A914W009"/>
<organism evidence="2 3">
    <name type="scientific">Plectus sambesii</name>
    <dbReference type="NCBI Taxonomy" id="2011161"/>
    <lineage>
        <taxon>Eukaryota</taxon>
        <taxon>Metazoa</taxon>
        <taxon>Ecdysozoa</taxon>
        <taxon>Nematoda</taxon>
        <taxon>Chromadorea</taxon>
        <taxon>Plectida</taxon>
        <taxon>Plectina</taxon>
        <taxon>Plectoidea</taxon>
        <taxon>Plectidae</taxon>
        <taxon>Plectus</taxon>
    </lineage>
</organism>
<evidence type="ECO:0000313" key="2">
    <source>
        <dbReference type="Proteomes" id="UP000887566"/>
    </source>
</evidence>
<sequence length="111" mass="11941">MESEEAMPMADGGAMPMDMSTPAPGQEQSATVLKVRSEFPEAWIWIDASANIIEDFILTQEINAGAGFINIDTMSASGTSNVDSGDLVSANVIKVRSQFPESWIWVDGVTE</sequence>